<dbReference type="InterPro" id="IPR002808">
    <property type="entry name" value="AdoCbi_amidolase"/>
</dbReference>
<evidence type="ECO:0000313" key="1">
    <source>
        <dbReference type="EMBL" id="GEN33401.1"/>
    </source>
</evidence>
<dbReference type="EMBL" id="BJXX01000043">
    <property type="protein sequence ID" value="GEN33401.1"/>
    <property type="molecule type" value="Genomic_DNA"/>
</dbReference>
<evidence type="ECO:0000313" key="2">
    <source>
        <dbReference type="Proteomes" id="UP000321157"/>
    </source>
</evidence>
<reference evidence="1 2" key="1">
    <citation type="submission" date="2019-07" db="EMBL/GenBank/DDBJ databases">
        <title>Whole genome shotgun sequence of Aneurinibacillus danicus NBRC 102444.</title>
        <authorList>
            <person name="Hosoyama A."/>
            <person name="Uohara A."/>
            <person name="Ohji S."/>
            <person name="Ichikawa N."/>
        </authorList>
    </citation>
    <scope>NUCLEOTIDE SEQUENCE [LARGE SCALE GENOMIC DNA]</scope>
    <source>
        <strain evidence="1 2">NBRC 102444</strain>
    </source>
</reference>
<dbReference type="GO" id="GO:0016301">
    <property type="term" value="F:kinase activity"/>
    <property type="evidence" value="ECO:0007669"/>
    <property type="project" value="UniProtKB-KW"/>
</dbReference>
<keyword evidence="1" id="KW-0808">Transferase</keyword>
<dbReference type="OrthoDB" id="34339at2"/>
<dbReference type="Pfam" id="PF01955">
    <property type="entry name" value="CbiZ"/>
    <property type="match status" value="1"/>
</dbReference>
<protein>
    <submittedName>
        <fullName evidence="1">Adenosylcobinamide kinase</fullName>
    </submittedName>
</protein>
<dbReference type="PANTHER" id="PTHR35336:SF5">
    <property type="entry name" value="ADENOSYLCOBINAMIDE AMIDOHYDROLASE"/>
    <property type="match status" value="1"/>
</dbReference>
<accession>A0A511V5L2</accession>
<comment type="caution">
    <text evidence="1">The sequence shown here is derived from an EMBL/GenBank/DDBJ whole genome shotgun (WGS) entry which is preliminary data.</text>
</comment>
<sequence length="234" mass="25173">MTQPFRHCTSYVSAVWPDITVDYADDHLLITSAEPLTAVSSALWRGGWTTATHFVNWKVPLTYRCENPAEMMREQMAVWGYPADAAIGLQTAAKITHAALEEEAGDRYRIVCCATAGTSNGARAGKIRETFSAYQCGTINIFLLIDALLTPSAMINGIITATEAKSAVLQDLQIVDEDGEIATGTTTDSIVLASTQKFEYGAPHRFAGAATTIGNAIGRLVYKAVYEAVATQGE</sequence>
<organism evidence="1 2">
    <name type="scientific">Aneurinibacillus danicus</name>
    <dbReference type="NCBI Taxonomy" id="267746"/>
    <lineage>
        <taxon>Bacteria</taxon>
        <taxon>Bacillati</taxon>
        <taxon>Bacillota</taxon>
        <taxon>Bacilli</taxon>
        <taxon>Bacillales</taxon>
        <taxon>Paenibacillaceae</taxon>
        <taxon>Aneurinibacillus group</taxon>
        <taxon>Aneurinibacillus</taxon>
    </lineage>
</organism>
<dbReference type="PANTHER" id="PTHR35336">
    <property type="entry name" value="ADENOSYLCOBINAMIDE AMIDOHYDROLASE"/>
    <property type="match status" value="1"/>
</dbReference>
<keyword evidence="2" id="KW-1185">Reference proteome</keyword>
<dbReference type="RefSeq" id="WP_146808691.1">
    <property type="nucleotide sequence ID" value="NZ_BJXX01000043.1"/>
</dbReference>
<keyword evidence="1" id="KW-0418">Kinase</keyword>
<name>A0A511V5L2_9BACL</name>
<dbReference type="InterPro" id="IPR052209">
    <property type="entry name" value="CbiZ"/>
</dbReference>
<dbReference type="AlphaFoldDB" id="A0A511V5L2"/>
<gene>
    <name evidence="1" type="ORF">ADA01nite_08610</name>
</gene>
<proteinExistence type="predicted"/>
<dbReference type="Proteomes" id="UP000321157">
    <property type="component" value="Unassembled WGS sequence"/>
</dbReference>